<accession>A0A399SQE6</accession>
<keyword evidence="3" id="KW-1185">Reference proteome</keyword>
<dbReference type="EMBL" id="QWGR01000018">
    <property type="protein sequence ID" value="RIJ45960.1"/>
    <property type="molecule type" value="Genomic_DNA"/>
</dbReference>
<protein>
    <recommendedName>
        <fullName evidence="4">Chromosome partition protein Smc</fullName>
    </recommendedName>
</protein>
<dbReference type="PROSITE" id="PS51257">
    <property type="entry name" value="PROKAR_LIPOPROTEIN"/>
    <property type="match status" value="1"/>
</dbReference>
<dbReference type="AlphaFoldDB" id="A0A399SQE6"/>
<gene>
    <name evidence="2" type="ORF">D1614_20790</name>
</gene>
<evidence type="ECO:0008006" key="4">
    <source>
        <dbReference type="Google" id="ProtNLM"/>
    </source>
</evidence>
<reference evidence="2 3" key="1">
    <citation type="submission" date="2018-08" db="EMBL/GenBank/DDBJ databases">
        <title>Pallidiluteibacterium maritimus gen. nov., sp. nov., isolated from coastal sediment.</title>
        <authorList>
            <person name="Zhou L.Y."/>
        </authorList>
    </citation>
    <scope>NUCLEOTIDE SEQUENCE [LARGE SCALE GENOMIC DNA]</scope>
    <source>
        <strain evidence="2 3">XSD2</strain>
    </source>
</reference>
<name>A0A399SQE6_9BACT</name>
<dbReference type="Gene3D" id="1.20.5.340">
    <property type="match status" value="1"/>
</dbReference>
<organism evidence="2 3">
    <name type="scientific">Maribellus luteus</name>
    <dbReference type="NCBI Taxonomy" id="2305463"/>
    <lineage>
        <taxon>Bacteria</taxon>
        <taxon>Pseudomonadati</taxon>
        <taxon>Bacteroidota</taxon>
        <taxon>Bacteroidia</taxon>
        <taxon>Marinilabiliales</taxon>
        <taxon>Prolixibacteraceae</taxon>
        <taxon>Maribellus</taxon>
    </lineage>
</organism>
<comment type="caution">
    <text evidence="2">The sequence shown here is derived from an EMBL/GenBank/DDBJ whole genome shotgun (WGS) entry which is preliminary data.</text>
</comment>
<dbReference type="Proteomes" id="UP000265926">
    <property type="component" value="Unassembled WGS sequence"/>
</dbReference>
<evidence type="ECO:0000256" key="1">
    <source>
        <dbReference type="SAM" id="Coils"/>
    </source>
</evidence>
<dbReference type="RefSeq" id="WP_119439922.1">
    <property type="nucleotide sequence ID" value="NZ_QWGR01000018.1"/>
</dbReference>
<keyword evidence="1" id="KW-0175">Coiled coil</keyword>
<dbReference type="OrthoDB" id="597123at2"/>
<evidence type="ECO:0000313" key="2">
    <source>
        <dbReference type="EMBL" id="RIJ45960.1"/>
    </source>
</evidence>
<feature type="coiled-coil region" evidence="1">
    <location>
        <begin position="91"/>
        <end position="174"/>
    </location>
</feature>
<evidence type="ECO:0000313" key="3">
    <source>
        <dbReference type="Proteomes" id="UP000265926"/>
    </source>
</evidence>
<proteinExistence type="predicted"/>
<sequence length="292" mass="32836">MNRLFIAAILLTVAVSCQNYKKDVSKLTQERDSIAREAELKDSAVTGYLEDFNEIMATLDSIKTMEKLVTVKSSGQREMSYTQKQAILDDVALLNEMLQKNKEQLAALQKKLNNANYKVGKLNSTIAELERLVSSLQKQVDEKDAEIARLNTDVQNLSRDVIQLNEKIAVMETESQEKSNTIDRQVQELNKAFFVIGSRKELEESGVVDRSGGFMGIGRTSVVKEDFNKEVFTAVDIRDFAYIPLNTKKAEVITVHPAGSFHISGEKTADTLFIDNQNIFWNASKFLVIVTK</sequence>